<gene>
    <name evidence="2" type="ORF">EP51_42900</name>
</gene>
<dbReference type="SUPFAM" id="SSF53474">
    <property type="entry name" value="alpha/beta-Hydrolases"/>
    <property type="match status" value="1"/>
</dbReference>
<dbReference type="PANTHER" id="PTHR43194">
    <property type="entry name" value="HYDROLASE ALPHA/BETA FOLD FAMILY"/>
    <property type="match status" value="1"/>
</dbReference>
<name>A0A076F5E9_RHOOP</name>
<dbReference type="PANTHER" id="PTHR43194:SF2">
    <property type="entry name" value="PEROXISOMAL MEMBRANE PROTEIN LPX1"/>
    <property type="match status" value="1"/>
</dbReference>
<organism evidence="2 3">
    <name type="scientific">Rhodococcus opacus</name>
    <name type="common">Nocardia opaca</name>
    <dbReference type="NCBI Taxonomy" id="37919"/>
    <lineage>
        <taxon>Bacteria</taxon>
        <taxon>Bacillati</taxon>
        <taxon>Actinomycetota</taxon>
        <taxon>Actinomycetes</taxon>
        <taxon>Mycobacteriales</taxon>
        <taxon>Nocardiaceae</taxon>
        <taxon>Rhodococcus</taxon>
    </lineage>
</organism>
<dbReference type="AlphaFoldDB" id="A0A076F5E9"/>
<dbReference type="InterPro" id="IPR000073">
    <property type="entry name" value="AB_hydrolase_1"/>
</dbReference>
<proteinExistence type="predicted"/>
<dbReference type="InterPro" id="IPR050228">
    <property type="entry name" value="Carboxylesterase_BioH"/>
</dbReference>
<protein>
    <submittedName>
        <fullName evidence="2">Hydrolase</fullName>
    </submittedName>
</protein>
<evidence type="ECO:0000313" key="2">
    <source>
        <dbReference type="EMBL" id="AII10894.1"/>
    </source>
</evidence>
<evidence type="ECO:0000259" key="1">
    <source>
        <dbReference type="Pfam" id="PF00561"/>
    </source>
</evidence>
<dbReference type="Gene3D" id="3.40.50.1820">
    <property type="entry name" value="alpha/beta hydrolase"/>
    <property type="match status" value="1"/>
</dbReference>
<reference evidence="2 3" key="1">
    <citation type="submission" date="2014-07" db="EMBL/GenBank/DDBJ databases">
        <title>Genome Sequence of Rhodococcus opacus Strain R7, a Biodegrader of Mono- and Polycyclic Aromatic Hydrocarbons.</title>
        <authorList>
            <person name="Di Gennaro P."/>
            <person name="Zampolli J."/>
            <person name="Presti I."/>
            <person name="Cappelletti M."/>
            <person name="D'Ursi P."/>
            <person name="Orro A."/>
            <person name="Mezzelani A."/>
            <person name="Milanesi L."/>
        </authorList>
    </citation>
    <scope>NUCLEOTIDE SEQUENCE [LARGE SCALE GENOMIC DNA]</scope>
    <source>
        <strain evidence="2 3">R7</strain>
        <plasmid evidence="2">pPDG2</plasmid>
    </source>
</reference>
<sequence length="296" mass="31888">MHSNTETIVLRGSGVDLVADRWTSSRTAKADQTVLLLHGGGQTRHAWRSTCDRLARTGWTAIAMDTRGHGESDWASDGQYDMDDYVADLRAVVQTLEVRPVIVGASMGGLTALIAQGEDPSLAAGLVLVDVVPRMDPRGADEVTSFMRDGINGFDSVDQAVAAVAAYNPHRRTKPRPGGILKNLRERGGRWYWHWDPRVLDGHGGESADSPATNKAARNEERALAAARTITVPLLVVRGQQSNVVSPDGVQELLDLIPGARSIEIRGAAHMVAGDDNDVFSIGLSNFLENHIPSES</sequence>
<evidence type="ECO:0000313" key="3">
    <source>
        <dbReference type="Proteomes" id="UP000028488"/>
    </source>
</evidence>
<keyword evidence="2" id="KW-0378">Hydrolase</keyword>
<keyword evidence="2" id="KW-0614">Plasmid</keyword>
<geneLocation type="plasmid" evidence="2 3">
    <name>pPDG2</name>
</geneLocation>
<feature type="domain" description="AB hydrolase-1" evidence="1">
    <location>
        <begin position="33"/>
        <end position="272"/>
    </location>
</feature>
<dbReference type="InterPro" id="IPR029058">
    <property type="entry name" value="AB_hydrolase_fold"/>
</dbReference>
<accession>A0A076F5E9</accession>
<dbReference type="Pfam" id="PF00561">
    <property type="entry name" value="Abhydrolase_1"/>
    <property type="match status" value="1"/>
</dbReference>
<dbReference type="Proteomes" id="UP000028488">
    <property type="component" value="Plasmid pPDG2"/>
</dbReference>
<dbReference type="EMBL" id="CP008949">
    <property type="protein sequence ID" value="AII10894.1"/>
    <property type="molecule type" value="Genomic_DNA"/>
</dbReference>
<dbReference type="RefSeq" id="WP_128643604.1">
    <property type="nucleotide sequence ID" value="NZ_CP008949.1"/>
</dbReference>
<dbReference type="GO" id="GO:0016787">
    <property type="term" value="F:hydrolase activity"/>
    <property type="evidence" value="ECO:0007669"/>
    <property type="project" value="UniProtKB-KW"/>
</dbReference>